<keyword evidence="7" id="KW-0547">Nucleotide-binding</keyword>
<keyword evidence="7" id="KW-0067">ATP-binding</keyword>
<comment type="similarity">
    <text evidence="2">Belongs to the FAM20 family.</text>
</comment>
<keyword evidence="3" id="KW-0333">Golgi apparatus</keyword>
<evidence type="ECO:0000256" key="9">
    <source>
        <dbReference type="SAM" id="MobiDB-lite"/>
    </source>
</evidence>
<keyword evidence="13" id="KW-1185">Reference proteome</keyword>
<feature type="active site" evidence="6">
    <location>
        <position position="370"/>
    </location>
</feature>
<feature type="binding site" evidence="8">
    <location>
        <position position="389"/>
    </location>
    <ligand>
        <name>Mn(2+)</name>
        <dbReference type="ChEBI" id="CHEBI:29035"/>
    </ligand>
</feature>
<evidence type="ECO:0000313" key="13">
    <source>
        <dbReference type="Proteomes" id="UP001286313"/>
    </source>
</evidence>
<organism evidence="12 13">
    <name type="scientific">Petrolisthes cinctipes</name>
    <name type="common">Flat porcelain crab</name>
    <dbReference type="NCBI Taxonomy" id="88211"/>
    <lineage>
        <taxon>Eukaryota</taxon>
        <taxon>Metazoa</taxon>
        <taxon>Ecdysozoa</taxon>
        <taxon>Arthropoda</taxon>
        <taxon>Crustacea</taxon>
        <taxon>Multicrustacea</taxon>
        <taxon>Malacostraca</taxon>
        <taxon>Eumalacostraca</taxon>
        <taxon>Eucarida</taxon>
        <taxon>Decapoda</taxon>
        <taxon>Pleocyemata</taxon>
        <taxon>Anomura</taxon>
        <taxon>Galatheoidea</taxon>
        <taxon>Porcellanidae</taxon>
        <taxon>Petrolisthes</taxon>
    </lineage>
</organism>
<evidence type="ECO:0000256" key="6">
    <source>
        <dbReference type="PIRSR" id="PIRSR624869-1"/>
    </source>
</evidence>
<dbReference type="Pfam" id="PF06702">
    <property type="entry name" value="Fam20C"/>
    <property type="match status" value="1"/>
</dbReference>
<feature type="transmembrane region" description="Helical" evidence="10">
    <location>
        <begin position="12"/>
        <end position="33"/>
    </location>
</feature>
<evidence type="ECO:0000256" key="2">
    <source>
        <dbReference type="ARBA" id="ARBA00006557"/>
    </source>
</evidence>
<keyword evidence="10" id="KW-0472">Membrane</keyword>
<dbReference type="EMBL" id="JAWQEG010002491">
    <property type="protein sequence ID" value="KAK3871600.1"/>
    <property type="molecule type" value="Genomic_DNA"/>
</dbReference>
<feature type="binding site" evidence="7">
    <location>
        <position position="198"/>
    </location>
    <ligand>
        <name>ATP</name>
        <dbReference type="ChEBI" id="CHEBI:30616"/>
    </ligand>
</feature>
<dbReference type="PANTHER" id="PTHR12450:SF14">
    <property type="entry name" value="GLYCOSAMINOGLYCAN XYLOSYLKINASE"/>
    <property type="match status" value="1"/>
</dbReference>
<keyword evidence="8" id="KW-0464">Manganese</keyword>
<feature type="domain" description="FAM20 C-terminal" evidence="11">
    <location>
        <begin position="265"/>
        <end position="472"/>
    </location>
</feature>
<keyword evidence="4" id="KW-1015">Disulfide bond</keyword>
<dbReference type="PANTHER" id="PTHR12450">
    <property type="entry name" value="DENTIN MATRIX PROTEIN 4 PROTEIN FAM20"/>
    <property type="match status" value="1"/>
</dbReference>
<comment type="cofactor">
    <cofactor evidence="8">
        <name>Mn(2+)</name>
        <dbReference type="ChEBI" id="CHEBI:29035"/>
    </cofactor>
</comment>
<feature type="binding site" evidence="7">
    <location>
        <begin position="298"/>
        <end position="301"/>
    </location>
    <ligand>
        <name>ATP</name>
        <dbReference type="ChEBI" id="CHEBI:30616"/>
    </ligand>
</feature>
<feature type="binding site" evidence="7">
    <location>
        <position position="389"/>
    </location>
    <ligand>
        <name>ATP</name>
        <dbReference type="ChEBI" id="CHEBI:30616"/>
    </ligand>
</feature>
<accession>A0AAE1KH32</accession>
<dbReference type="GO" id="GO:0005524">
    <property type="term" value="F:ATP binding"/>
    <property type="evidence" value="ECO:0007669"/>
    <property type="project" value="UniProtKB-KW"/>
</dbReference>
<feature type="binding site" evidence="7">
    <location>
        <position position="182"/>
    </location>
    <ligand>
        <name>ATP</name>
        <dbReference type="ChEBI" id="CHEBI:30616"/>
    </ligand>
</feature>
<protein>
    <recommendedName>
        <fullName evidence="11">FAM20 C-terminal domain-containing protein</fullName>
    </recommendedName>
</protein>
<evidence type="ECO:0000256" key="10">
    <source>
        <dbReference type="SAM" id="Phobius"/>
    </source>
</evidence>
<feature type="region of interest" description="Disordered" evidence="9">
    <location>
        <begin position="43"/>
        <end position="63"/>
    </location>
</feature>
<keyword evidence="8" id="KW-0479">Metal-binding</keyword>
<gene>
    <name evidence="12" type="ORF">Pcinc_023255</name>
</gene>
<reference evidence="12" key="1">
    <citation type="submission" date="2023-10" db="EMBL/GenBank/DDBJ databases">
        <title>Genome assemblies of two species of porcelain crab, Petrolisthes cinctipes and Petrolisthes manimaculis (Anomura: Porcellanidae).</title>
        <authorList>
            <person name="Angst P."/>
        </authorList>
    </citation>
    <scope>NUCLEOTIDE SEQUENCE</scope>
    <source>
        <strain evidence="12">PB745_01</strain>
        <tissue evidence="12">Gill</tissue>
    </source>
</reference>
<sequence length="481" mass="54333">MWWWWWLVRRLGWWLILCVAFTASLKLLLVAHLPPRATLPPLPTQTSSLSSQYRAPSHLTTQQPQQKVYLKGEVYAVRDSEYYRRNQSSRPGLTPLLTSFYAYLTVVRAQYASRSPHLATLTHRLKLDLTRKRVTDDPWDLARKWASPRSLVPNEAKGLGDILAALSTAPIIAADIGHQGTQLKLSLRLKGGQRAIFKPQWYGREDVLEGGVYGGWDRHNGEVAAFHLSRLLDLNTVPLTVGRRISLKRHIIPVATRKLVNTFSTKRGNGTCFYGVCHFCNKETPVCDNGHTLEGSMTMWVTSRLPLINQVNPWKRSYNHGPKNTLVQWEKDAAYCQRVVRVKPFSDPSSPRLLDLMEASVFDFLIQNGDRHHYVVVAGKPQSAIILLDNGKSFADPDVDHMDILTPLLQCCRLRQVTYERLVLLSGGGLSQALEELLALDPIAPVLASSHFDALDRRLLHVLAALDACKERLGGWHHVLF</sequence>
<evidence type="ECO:0000256" key="4">
    <source>
        <dbReference type="ARBA" id="ARBA00023157"/>
    </source>
</evidence>
<proteinExistence type="inferred from homology"/>
<dbReference type="GO" id="GO:0016773">
    <property type="term" value="F:phosphotransferase activity, alcohol group as acceptor"/>
    <property type="evidence" value="ECO:0007669"/>
    <property type="project" value="TreeGrafter"/>
</dbReference>
<evidence type="ECO:0000256" key="8">
    <source>
        <dbReference type="PIRSR" id="PIRSR624869-3"/>
    </source>
</evidence>
<feature type="binding site" evidence="8">
    <location>
        <position position="217"/>
    </location>
    <ligand>
        <name>Mn(2+)</name>
        <dbReference type="ChEBI" id="CHEBI:29035"/>
    </ligand>
</feature>
<evidence type="ECO:0000256" key="1">
    <source>
        <dbReference type="ARBA" id="ARBA00004555"/>
    </source>
</evidence>
<comment type="subcellular location">
    <subcellularLocation>
        <location evidence="1">Golgi apparatus</location>
    </subcellularLocation>
</comment>
<evidence type="ECO:0000259" key="11">
    <source>
        <dbReference type="Pfam" id="PF06702"/>
    </source>
</evidence>
<dbReference type="InterPro" id="IPR024869">
    <property type="entry name" value="FAM20"/>
</dbReference>
<evidence type="ECO:0000313" key="12">
    <source>
        <dbReference type="EMBL" id="KAK3871600.1"/>
    </source>
</evidence>
<evidence type="ECO:0000256" key="5">
    <source>
        <dbReference type="ARBA" id="ARBA00023180"/>
    </source>
</evidence>
<evidence type="ECO:0000256" key="3">
    <source>
        <dbReference type="ARBA" id="ARBA00023034"/>
    </source>
</evidence>
<keyword evidence="5" id="KW-0325">Glycoprotein</keyword>
<dbReference type="GO" id="GO:0046872">
    <property type="term" value="F:metal ion binding"/>
    <property type="evidence" value="ECO:0007669"/>
    <property type="project" value="UniProtKB-KW"/>
</dbReference>
<comment type="caution">
    <text evidence="12">The sequence shown here is derived from an EMBL/GenBank/DDBJ whole genome shotgun (WGS) entry which is preliminary data.</text>
</comment>
<dbReference type="Proteomes" id="UP001286313">
    <property type="component" value="Unassembled WGS sequence"/>
</dbReference>
<dbReference type="GO" id="GO:0005794">
    <property type="term" value="C:Golgi apparatus"/>
    <property type="evidence" value="ECO:0007669"/>
    <property type="project" value="UniProtKB-SubCell"/>
</dbReference>
<keyword evidence="10" id="KW-0812">Transmembrane</keyword>
<name>A0AAE1KH32_PETCI</name>
<dbReference type="AlphaFoldDB" id="A0AAE1KH32"/>
<dbReference type="InterPro" id="IPR009581">
    <property type="entry name" value="FAM20_C"/>
</dbReference>
<keyword evidence="10" id="KW-1133">Transmembrane helix</keyword>
<evidence type="ECO:0000256" key="7">
    <source>
        <dbReference type="PIRSR" id="PIRSR624869-2"/>
    </source>
</evidence>